<comment type="similarity">
    <text evidence="2 11">Belongs to the SAICAR synthetase family.</text>
</comment>
<evidence type="ECO:0000256" key="2">
    <source>
        <dbReference type="ARBA" id="ARBA00010190"/>
    </source>
</evidence>
<evidence type="ECO:0000259" key="12">
    <source>
        <dbReference type="Pfam" id="PF01259"/>
    </source>
</evidence>
<evidence type="ECO:0000256" key="1">
    <source>
        <dbReference type="ARBA" id="ARBA00004672"/>
    </source>
</evidence>
<comment type="pathway">
    <text evidence="1 11">Purine metabolism; IMP biosynthesis via de novo pathway; 5-amino-1-(5-phospho-D-ribosyl)imidazole-4-carboxamide from 5-amino-1-(5-phospho-D-ribosyl)imidazole-4-carboxylate: step 1/2.</text>
</comment>
<dbReference type="PANTHER" id="PTHR43700">
    <property type="entry name" value="PHOSPHORIBOSYLAMINOIMIDAZOLE-SUCCINOCARBOXAMIDE SYNTHASE"/>
    <property type="match status" value="1"/>
</dbReference>
<evidence type="ECO:0000256" key="8">
    <source>
        <dbReference type="ARBA" id="ARBA00022840"/>
    </source>
</evidence>
<keyword evidence="5 11" id="KW-0436">Ligase</keyword>
<protein>
    <recommendedName>
        <fullName evidence="4 11">Phosphoribosylaminoimidazole-succinocarboxamide synthase</fullName>
        <ecNumber evidence="3 11">6.3.2.6</ecNumber>
    </recommendedName>
    <alternativeName>
        <fullName evidence="9 11">SAICAR synthetase</fullName>
    </alternativeName>
</protein>
<dbReference type="GO" id="GO:0005737">
    <property type="term" value="C:cytoplasm"/>
    <property type="evidence" value="ECO:0007669"/>
    <property type="project" value="TreeGrafter"/>
</dbReference>
<evidence type="ECO:0000256" key="9">
    <source>
        <dbReference type="ARBA" id="ARBA00030409"/>
    </source>
</evidence>
<keyword evidence="7 11" id="KW-0658">Purine biosynthesis</keyword>
<dbReference type="HAMAP" id="MF_00137">
    <property type="entry name" value="SAICAR_synth"/>
    <property type="match status" value="1"/>
</dbReference>
<evidence type="ECO:0000256" key="6">
    <source>
        <dbReference type="ARBA" id="ARBA00022741"/>
    </source>
</evidence>
<dbReference type="HOGENOM" id="CLU_045637_0_0_11"/>
<evidence type="ECO:0000313" key="13">
    <source>
        <dbReference type="EMBL" id="ACY95799.1"/>
    </source>
</evidence>
<dbReference type="GO" id="GO:0006189">
    <property type="term" value="P:'de novo' IMP biosynthetic process"/>
    <property type="evidence" value="ECO:0007669"/>
    <property type="project" value="UniProtKB-UniRule"/>
</dbReference>
<dbReference type="UniPathway" id="UPA00074">
    <property type="reaction ID" value="UER00131"/>
</dbReference>
<dbReference type="OrthoDB" id="9801549at2"/>
<organism evidence="13 14">
    <name type="scientific">Thermomonospora curvata (strain ATCC 19995 / DSM 43183 / JCM 3096 / KCTC 9072 / NBRC 15933 / NCIMB 10081 / Henssen B9)</name>
    <dbReference type="NCBI Taxonomy" id="471852"/>
    <lineage>
        <taxon>Bacteria</taxon>
        <taxon>Bacillati</taxon>
        <taxon>Actinomycetota</taxon>
        <taxon>Actinomycetes</taxon>
        <taxon>Streptosporangiales</taxon>
        <taxon>Thermomonosporaceae</taxon>
        <taxon>Thermomonospora</taxon>
    </lineage>
</organism>
<dbReference type="AlphaFoldDB" id="D1AEI3"/>
<evidence type="ECO:0000313" key="14">
    <source>
        <dbReference type="Proteomes" id="UP000001918"/>
    </source>
</evidence>
<name>D1AEI3_THECD</name>
<evidence type="ECO:0000256" key="7">
    <source>
        <dbReference type="ARBA" id="ARBA00022755"/>
    </source>
</evidence>
<dbReference type="EC" id="6.3.2.6" evidence="3 11"/>
<feature type="domain" description="SAICAR synthetase/ADE2 N-terminal" evidence="12">
    <location>
        <begin position="4"/>
        <end position="253"/>
    </location>
</feature>
<dbReference type="eggNOG" id="COG0152">
    <property type="taxonomic scope" value="Bacteria"/>
</dbReference>
<dbReference type="Gene3D" id="3.30.470.20">
    <property type="entry name" value="ATP-grasp fold, B domain"/>
    <property type="match status" value="1"/>
</dbReference>
<proteinExistence type="inferred from homology"/>
<evidence type="ECO:0000256" key="3">
    <source>
        <dbReference type="ARBA" id="ARBA00012217"/>
    </source>
</evidence>
<dbReference type="GO" id="GO:0005524">
    <property type="term" value="F:ATP binding"/>
    <property type="evidence" value="ECO:0007669"/>
    <property type="project" value="UniProtKB-KW"/>
</dbReference>
<dbReference type="KEGG" id="tcu:Tcur_0194"/>
<dbReference type="PROSITE" id="PS01057">
    <property type="entry name" value="SAICAR_SYNTHETASE_1"/>
    <property type="match status" value="1"/>
</dbReference>
<evidence type="ECO:0000256" key="5">
    <source>
        <dbReference type="ARBA" id="ARBA00022598"/>
    </source>
</evidence>
<dbReference type="Proteomes" id="UP000001918">
    <property type="component" value="Chromosome"/>
</dbReference>
<dbReference type="GO" id="GO:0004639">
    <property type="term" value="F:phosphoribosylaminoimidazolesuccinocarboxamide synthase activity"/>
    <property type="evidence" value="ECO:0007669"/>
    <property type="project" value="UniProtKB-UniRule"/>
</dbReference>
<dbReference type="EMBL" id="CP001738">
    <property type="protein sequence ID" value="ACY95799.1"/>
    <property type="molecule type" value="Genomic_DNA"/>
</dbReference>
<dbReference type="InterPro" id="IPR001636">
    <property type="entry name" value="SAICAR_synth"/>
</dbReference>
<dbReference type="NCBIfam" id="TIGR00081">
    <property type="entry name" value="purC"/>
    <property type="match status" value="1"/>
</dbReference>
<evidence type="ECO:0000256" key="4">
    <source>
        <dbReference type="ARBA" id="ARBA00016460"/>
    </source>
</evidence>
<accession>D1AEI3</accession>
<reference evidence="13 14" key="1">
    <citation type="journal article" date="2011" name="Stand. Genomic Sci.">
        <title>Complete genome sequence of Thermomonospora curvata type strain (B9).</title>
        <authorList>
            <person name="Chertkov O."/>
            <person name="Sikorski J."/>
            <person name="Nolan M."/>
            <person name="Lapidus A."/>
            <person name="Lucas S."/>
            <person name="Del Rio T.G."/>
            <person name="Tice H."/>
            <person name="Cheng J.F."/>
            <person name="Goodwin L."/>
            <person name="Pitluck S."/>
            <person name="Liolios K."/>
            <person name="Ivanova N."/>
            <person name="Mavromatis K."/>
            <person name="Mikhailova N."/>
            <person name="Ovchinnikova G."/>
            <person name="Pati A."/>
            <person name="Chen A."/>
            <person name="Palaniappan K."/>
            <person name="Djao O.D."/>
            <person name="Land M."/>
            <person name="Hauser L."/>
            <person name="Chang Y.J."/>
            <person name="Jeffries C.D."/>
            <person name="Brettin T."/>
            <person name="Han C."/>
            <person name="Detter J.C."/>
            <person name="Rohde M."/>
            <person name="Goker M."/>
            <person name="Woyke T."/>
            <person name="Bristow J."/>
            <person name="Eisen J.A."/>
            <person name="Markowitz V."/>
            <person name="Hugenholtz P."/>
            <person name="Klenk H.P."/>
            <person name="Kyrpides N.C."/>
        </authorList>
    </citation>
    <scope>NUCLEOTIDE SEQUENCE [LARGE SCALE GENOMIC DNA]</scope>
    <source>
        <strain evidence="14">ATCC 19995 / DSM 43183 / JCM 3096 / KCTC 9072 / NBRC 15933 / NCIMB 10081 / Henssen B9</strain>
    </source>
</reference>
<keyword evidence="6 11" id="KW-0547">Nucleotide-binding</keyword>
<comment type="catalytic activity">
    <reaction evidence="10 11">
        <text>5-amino-1-(5-phospho-D-ribosyl)imidazole-4-carboxylate + L-aspartate + ATP = (2S)-2-[5-amino-1-(5-phospho-beta-D-ribosyl)imidazole-4-carboxamido]succinate + ADP + phosphate + 2 H(+)</text>
        <dbReference type="Rhea" id="RHEA:22628"/>
        <dbReference type="ChEBI" id="CHEBI:15378"/>
        <dbReference type="ChEBI" id="CHEBI:29991"/>
        <dbReference type="ChEBI" id="CHEBI:30616"/>
        <dbReference type="ChEBI" id="CHEBI:43474"/>
        <dbReference type="ChEBI" id="CHEBI:58443"/>
        <dbReference type="ChEBI" id="CHEBI:77657"/>
        <dbReference type="ChEBI" id="CHEBI:456216"/>
        <dbReference type="EC" id="6.3.2.6"/>
    </reaction>
</comment>
<keyword evidence="14" id="KW-1185">Reference proteome</keyword>
<gene>
    <name evidence="11" type="primary">purC</name>
    <name evidence="13" type="ordered locus">Tcur_0194</name>
</gene>
<dbReference type="CDD" id="cd01414">
    <property type="entry name" value="SAICAR_synt_Sc"/>
    <property type="match status" value="1"/>
</dbReference>
<evidence type="ECO:0000256" key="11">
    <source>
        <dbReference type="HAMAP-Rule" id="MF_00137"/>
    </source>
</evidence>
<dbReference type="NCBIfam" id="NF010568">
    <property type="entry name" value="PRK13961.1"/>
    <property type="match status" value="1"/>
</dbReference>
<dbReference type="SUPFAM" id="SSF56104">
    <property type="entry name" value="SAICAR synthase-like"/>
    <property type="match status" value="1"/>
</dbReference>
<sequence>MKHLHSGKVRDLYELPGGELLMVARDTISAYDFVLEPVIPDKGKILTQLSLWWFEQLADVVPNHVISTELPDGAPAEWAGRAVVVRRLEMVPVECVARGYLTGSGLKEYRRSGSVCGVPLPEGLVDGSKLPEPIFTPTTKAALGAHDEPMTFAEVVSAVGAEVAERLREVTVEIYRRGARLAAERGIIVADTKIELGWSPEGELVLADEVLTPDSSRFWPADRWAPGGPQPSFDKQFVRDWLTSAEAGWDRASGDPPPPLPPHIVERTRAKYIEAYERLTGRAFG</sequence>
<dbReference type="FunFam" id="3.30.470.20:FF:000015">
    <property type="entry name" value="Phosphoribosylaminoimidazole-succinocarboxamide synthase"/>
    <property type="match status" value="1"/>
</dbReference>
<dbReference type="STRING" id="471852.Tcur_0194"/>
<keyword evidence="8 11" id="KW-0067">ATP-binding</keyword>
<dbReference type="RefSeq" id="WP_012850583.1">
    <property type="nucleotide sequence ID" value="NC_013510.1"/>
</dbReference>
<dbReference type="InterPro" id="IPR028923">
    <property type="entry name" value="SAICAR_synt/ADE2_N"/>
</dbReference>
<dbReference type="InterPro" id="IPR018236">
    <property type="entry name" value="SAICAR_synthetase_CS"/>
</dbReference>
<evidence type="ECO:0000256" key="10">
    <source>
        <dbReference type="ARBA" id="ARBA00048475"/>
    </source>
</evidence>
<dbReference type="Gene3D" id="3.30.200.20">
    <property type="entry name" value="Phosphorylase Kinase, domain 1"/>
    <property type="match status" value="1"/>
</dbReference>
<dbReference type="Pfam" id="PF01259">
    <property type="entry name" value="SAICAR_synt"/>
    <property type="match status" value="1"/>
</dbReference>
<dbReference type="PANTHER" id="PTHR43700:SF1">
    <property type="entry name" value="PHOSPHORIBOSYLAMINOIMIDAZOLE-SUCCINOCARBOXAMIDE SYNTHASE"/>
    <property type="match status" value="1"/>
</dbReference>